<accession>A0A6B3L860</accession>
<dbReference type="RefSeq" id="WP_235203354.1">
    <property type="nucleotide sequence ID" value="NZ_CP066776.1"/>
</dbReference>
<evidence type="ECO:0000313" key="1">
    <source>
        <dbReference type="EMBL" id="QQL44088.1"/>
    </source>
</evidence>
<dbReference type="Proteomes" id="UP000475117">
    <property type="component" value="Chromosome"/>
</dbReference>
<dbReference type="Gene3D" id="3.40.91.30">
    <property type="match status" value="1"/>
</dbReference>
<name>A0A6B3L860_9BACT</name>
<sequence>MERKITVKPTTFRGVQMRSKTEATVAAWFEQQGWEWIYEPESLLDGIQYTPDFYLPQIDTLVEVKPVLFMKEVERAIPIVEKLKKTFAVISVGHANTVVVVDLFGLLDPCDPFNHGEKEFWGWHSEAPDEDQRTIYVDDNQQRFPMNYIYMGAGCNLRWKFGRECPCTN</sequence>
<dbReference type="AlphaFoldDB" id="A0A6B3L860"/>
<protein>
    <submittedName>
        <fullName evidence="1">Uncharacterized protein</fullName>
    </submittedName>
</protein>
<dbReference type="KEGG" id="soa:G3M56_009295"/>
<reference evidence="1 2" key="1">
    <citation type="submission" date="2020-12" db="EMBL/GenBank/DDBJ databases">
        <title>Sulforoseuscoccus oceanibium gen. nov., sp. nov., a representative of the phylum Verrucomicrobia with special cytoplasmic membrane, and proposal of Sulforoseuscoccusaceae fam. nov.</title>
        <authorList>
            <person name="Xi F."/>
        </authorList>
    </citation>
    <scope>NUCLEOTIDE SEQUENCE [LARGE SCALE GENOMIC DNA]</scope>
    <source>
        <strain evidence="1 2">T37</strain>
    </source>
</reference>
<evidence type="ECO:0000313" key="2">
    <source>
        <dbReference type="Proteomes" id="UP000475117"/>
    </source>
</evidence>
<keyword evidence="2" id="KW-1185">Reference proteome</keyword>
<organism evidence="1 2">
    <name type="scientific">Sulfuriroseicoccus oceanibius</name>
    <dbReference type="NCBI Taxonomy" id="2707525"/>
    <lineage>
        <taxon>Bacteria</taxon>
        <taxon>Pseudomonadati</taxon>
        <taxon>Verrucomicrobiota</taxon>
        <taxon>Verrucomicrobiia</taxon>
        <taxon>Verrucomicrobiales</taxon>
        <taxon>Verrucomicrobiaceae</taxon>
        <taxon>Sulfuriroseicoccus</taxon>
    </lineage>
</organism>
<gene>
    <name evidence="1" type="ORF">G3M56_009295</name>
</gene>
<dbReference type="EMBL" id="CP066776">
    <property type="protein sequence ID" value="QQL44088.1"/>
    <property type="molecule type" value="Genomic_DNA"/>
</dbReference>
<proteinExistence type="predicted"/>